<reference evidence="2 3" key="1">
    <citation type="journal article" date="2003" name="Int. J. Syst. Evol. Microbiol.">
        <title>Kocuria polaris sp. nov., an orange-pigmented psychrophilic bacterium isolated from an Antarctic cyanobacterial mat sample.</title>
        <authorList>
            <person name="Reddy G.S."/>
            <person name="Prakash J.S."/>
            <person name="Prabahar V."/>
            <person name="Matsumoto G.I."/>
            <person name="Stackebrandt E."/>
            <person name="Shivaji S."/>
        </authorList>
    </citation>
    <scope>NUCLEOTIDE SEQUENCE [LARGE SCALE GENOMIC DNA]</scope>
    <source>
        <strain evidence="2 3">CMS 76or</strain>
    </source>
</reference>
<keyword evidence="1" id="KW-0812">Transmembrane</keyword>
<protein>
    <submittedName>
        <fullName evidence="2">Uncharacterized protein</fullName>
    </submittedName>
</protein>
<feature type="transmembrane region" description="Helical" evidence="1">
    <location>
        <begin position="142"/>
        <end position="159"/>
    </location>
</feature>
<name>A0A0A6VSY8_KOCRO</name>
<keyword evidence="1" id="KW-1133">Transmembrane helix</keyword>
<evidence type="ECO:0000313" key="2">
    <source>
        <dbReference type="EMBL" id="KHD97398.1"/>
    </source>
</evidence>
<comment type="caution">
    <text evidence="2">The sequence shown here is derived from an EMBL/GenBank/DDBJ whole genome shotgun (WGS) entry which is preliminary data.</text>
</comment>
<evidence type="ECO:0000313" key="3">
    <source>
        <dbReference type="Proteomes" id="UP000030466"/>
    </source>
</evidence>
<proteinExistence type="predicted"/>
<keyword evidence="3" id="KW-1185">Reference proteome</keyword>
<feature type="transmembrane region" description="Helical" evidence="1">
    <location>
        <begin position="20"/>
        <end position="40"/>
    </location>
</feature>
<organism evidence="2 3">
    <name type="scientific">Kocuria rosea subsp. polaris</name>
    <dbReference type="NCBI Taxonomy" id="136273"/>
    <lineage>
        <taxon>Bacteria</taxon>
        <taxon>Bacillati</taxon>
        <taxon>Actinomycetota</taxon>
        <taxon>Actinomycetes</taxon>
        <taxon>Micrococcales</taxon>
        <taxon>Micrococcaceae</taxon>
        <taxon>Kocuria</taxon>
    </lineage>
</organism>
<dbReference type="AlphaFoldDB" id="A0A0A6VSY8"/>
<keyword evidence="1" id="KW-0472">Membrane</keyword>
<sequence length="178" mass="18612">MNESAQQTAEVPVPTGGQVLARAVPAAAVLTVGFPALVHWGLDDSGTARSPWVTFGPALLLGLALIVQRLVQAPRARLDVHQDKGALRRSIGITASSGLVPDDPGTRVAAGVLACTQLESATTIVAGIAGVVAVWILRTETWWAVTAVLMMLIAVVPVLRARRGWAYLDALHAAERTG</sequence>
<dbReference type="OrthoDB" id="10015101at2"/>
<evidence type="ECO:0000256" key="1">
    <source>
        <dbReference type="SAM" id="Phobius"/>
    </source>
</evidence>
<accession>A0A0A6VSY8</accession>
<gene>
    <name evidence="2" type="ORF">GY22_10425</name>
</gene>
<dbReference type="Proteomes" id="UP000030466">
    <property type="component" value="Unassembled WGS sequence"/>
</dbReference>
<feature type="transmembrane region" description="Helical" evidence="1">
    <location>
        <begin position="108"/>
        <end position="136"/>
    </location>
</feature>
<feature type="transmembrane region" description="Helical" evidence="1">
    <location>
        <begin position="52"/>
        <end position="71"/>
    </location>
</feature>
<dbReference type="EMBL" id="JSUH01000008">
    <property type="protein sequence ID" value="KHD97398.1"/>
    <property type="molecule type" value="Genomic_DNA"/>
</dbReference>
<dbReference type="RefSeq" id="WP_035927081.1">
    <property type="nucleotide sequence ID" value="NZ_JSUH01000008.1"/>
</dbReference>